<dbReference type="EMBL" id="JAMKFB020000006">
    <property type="protein sequence ID" value="KAL0190856.1"/>
    <property type="molecule type" value="Genomic_DNA"/>
</dbReference>
<gene>
    <name evidence="1" type="ORF">M9458_013554</name>
</gene>
<name>A0ABD0QX93_CIRMR</name>
<dbReference type="AlphaFoldDB" id="A0ABD0QX93"/>
<protein>
    <submittedName>
        <fullName evidence="1">Uncharacterized protein</fullName>
    </submittedName>
</protein>
<sequence>MWSATWPKEVRQLAEDFLKEYVQINIGALQLSANHNILQIVDVCNDGEKDN</sequence>
<accession>A0ABD0QX93</accession>
<comment type="caution">
    <text evidence="1">The sequence shown here is derived from an EMBL/GenBank/DDBJ whole genome shotgun (WGS) entry which is preliminary data.</text>
</comment>
<dbReference type="Proteomes" id="UP001529510">
    <property type="component" value="Unassembled WGS sequence"/>
</dbReference>
<organism evidence="1 2">
    <name type="scientific">Cirrhinus mrigala</name>
    <name type="common">Mrigala</name>
    <dbReference type="NCBI Taxonomy" id="683832"/>
    <lineage>
        <taxon>Eukaryota</taxon>
        <taxon>Metazoa</taxon>
        <taxon>Chordata</taxon>
        <taxon>Craniata</taxon>
        <taxon>Vertebrata</taxon>
        <taxon>Euteleostomi</taxon>
        <taxon>Actinopterygii</taxon>
        <taxon>Neopterygii</taxon>
        <taxon>Teleostei</taxon>
        <taxon>Ostariophysi</taxon>
        <taxon>Cypriniformes</taxon>
        <taxon>Cyprinidae</taxon>
        <taxon>Labeoninae</taxon>
        <taxon>Labeonini</taxon>
        <taxon>Cirrhinus</taxon>
    </lineage>
</organism>
<reference evidence="1 2" key="1">
    <citation type="submission" date="2024-05" db="EMBL/GenBank/DDBJ databases">
        <title>Genome sequencing and assembly of Indian major carp, Cirrhinus mrigala (Hamilton, 1822).</title>
        <authorList>
            <person name="Mohindra V."/>
            <person name="Chowdhury L.M."/>
            <person name="Lal K."/>
            <person name="Jena J.K."/>
        </authorList>
    </citation>
    <scope>NUCLEOTIDE SEQUENCE [LARGE SCALE GENOMIC DNA]</scope>
    <source>
        <strain evidence="1">CM1030</strain>
        <tissue evidence="1">Blood</tissue>
    </source>
</reference>
<proteinExistence type="predicted"/>
<feature type="non-terminal residue" evidence="1">
    <location>
        <position position="51"/>
    </location>
</feature>
<evidence type="ECO:0000313" key="2">
    <source>
        <dbReference type="Proteomes" id="UP001529510"/>
    </source>
</evidence>
<evidence type="ECO:0000313" key="1">
    <source>
        <dbReference type="EMBL" id="KAL0190856.1"/>
    </source>
</evidence>
<keyword evidence="2" id="KW-1185">Reference proteome</keyword>